<dbReference type="VEuPathDB" id="AmoebaDB:ACA1_228660"/>
<reference evidence="7 8" key="1">
    <citation type="journal article" date="2013" name="Genome Biol.">
        <title>Genome of Acanthamoeba castellanii highlights extensive lateral gene transfer and early evolution of tyrosine kinase signaling.</title>
        <authorList>
            <person name="Clarke M."/>
            <person name="Lohan A.J."/>
            <person name="Liu B."/>
            <person name="Lagkouvardos I."/>
            <person name="Roy S."/>
            <person name="Zafar N."/>
            <person name="Bertelli C."/>
            <person name="Schilde C."/>
            <person name="Kianianmomeni A."/>
            <person name="Burglin T.R."/>
            <person name="Frech C."/>
            <person name="Turcotte B."/>
            <person name="Kopec K.O."/>
            <person name="Synnott J.M."/>
            <person name="Choo C."/>
            <person name="Paponov I."/>
            <person name="Finkler A."/>
            <person name="Soon Heng Tan C."/>
            <person name="Hutchins A.P."/>
            <person name="Weinmeier T."/>
            <person name="Rattei T."/>
            <person name="Chu J.S."/>
            <person name="Gimenez G."/>
            <person name="Irimia M."/>
            <person name="Rigden D.J."/>
            <person name="Fitzpatrick D.A."/>
            <person name="Lorenzo-Morales J."/>
            <person name="Bateman A."/>
            <person name="Chiu C.H."/>
            <person name="Tang P."/>
            <person name="Hegemann P."/>
            <person name="Fromm H."/>
            <person name="Raoult D."/>
            <person name="Greub G."/>
            <person name="Miranda-Saavedra D."/>
            <person name="Chen N."/>
            <person name="Nash P."/>
            <person name="Ginger M.L."/>
            <person name="Horn M."/>
            <person name="Schaap P."/>
            <person name="Caler L."/>
            <person name="Loftus B."/>
        </authorList>
    </citation>
    <scope>NUCLEOTIDE SEQUENCE [LARGE SCALE GENOMIC DNA]</scope>
    <source>
        <strain evidence="7 8">Neff</strain>
    </source>
</reference>
<gene>
    <name evidence="7" type="ORF">ACA1_228660</name>
</gene>
<protein>
    <recommendedName>
        <fullName evidence="6">DNA-directed RNA polymerase III subunit RPC6</fullName>
        <shortName evidence="6">RNA polymerase III subunit C6</shortName>
    </recommendedName>
</protein>
<keyword evidence="4 6" id="KW-0804">Transcription</keyword>
<accession>L8H8X0</accession>
<evidence type="ECO:0000256" key="2">
    <source>
        <dbReference type="ARBA" id="ARBA00011038"/>
    </source>
</evidence>
<sequence length="230" mass="26641">MEGPPGEDEIWKYLLANPQGRAEIFQQPNKTLVWRAVEFERVEKFKGLTQEERLVYSLIEKEGNMGLWTRDMKFRSNLQQTTINKILKTLQNRKLIKAVKSIAGRNRKVYMLYDLEPSVKVKGNAFYTPDGVFDSEFVNVLNKHCYRYIEQEGSVTLESMASFVRNSGMSNVELKDEDVQQILDTLIYDGKVDKVKDAGISIPVFYMCEDEGDVTPAKCPYLTQWLDTKW</sequence>
<evidence type="ECO:0000256" key="4">
    <source>
        <dbReference type="ARBA" id="ARBA00023163"/>
    </source>
</evidence>
<dbReference type="InterPro" id="IPR036388">
    <property type="entry name" value="WH-like_DNA-bd_sf"/>
</dbReference>
<comment type="subcellular location">
    <subcellularLocation>
        <location evidence="1 6">Nucleus</location>
    </subcellularLocation>
</comment>
<dbReference type="SUPFAM" id="SSF46785">
    <property type="entry name" value="Winged helix' DNA-binding domain"/>
    <property type="match status" value="1"/>
</dbReference>
<dbReference type="InterPro" id="IPR007832">
    <property type="entry name" value="RNA_pol_Rpc34"/>
</dbReference>
<dbReference type="InterPro" id="IPR036390">
    <property type="entry name" value="WH_DNA-bd_sf"/>
</dbReference>
<dbReference type="RefSeq" id="XP_004346540.1">
    <property type="nucleotide sequence ID" value="XM_004346490.1"/>
</dbReference>
<dbReference type="GO" id="GO:0005654">
    <property type="term" value="C:nucleoplasm"/>
    <property type="evidence" value="ECO:0007669"/>
    <property type="project" value="UniProtKB-ARBA"/>
</dbReference>
<dbReference type="Pfam" id="PF05158">
    <property type="entry name" value="RNA_pol_Rpc34"/>
    <property type="match status" value="1"/>
</dbReference>
<evidence type="ECO:0000256" key="5">
    <source>
        <dbReference type="ARBA" id="ARBA00023242"/>
    </source>
</evidence>
<dbReference type="InterPro" id="IPR016049">
    <property type="entry name" value="RNA_pol_Rpc34-like"/>
</dbReference>
<comment type="function">
    <text evidence="6">DNA-dependent RNA polymerase catalyzes the transcription of DNA into RNA using the four ribonucleoside triphosphates as substrates. Specific peripheric component of RNA polymerase III which synthesizes small RNAs, such as 5S rRNA and tRNAs.</text>
</comment>
<dbReference type="Proteomes" id="UP000011083">
    <property type="component" value="Unassembled WGS sequence"/>
</dbReference>
<keyword evidence="3 6" id="KW-0240">DNA-directed RNA polymerase</keyword>
<dbReference type="PANTHER" id="PTHR12780">
    <property type="entry name" value="RNA POLYMERASE III DNA DIRECTED , 39KD SUBUNIT-RELATED"/>
    <property type="match status" value="1"/>
</dbReference>
<dbReference type="EMBL" id="KB007901">
    <property type="protein sequence ID" value="ELR21595.1"/>
    <property type="molecule type" value="Genomic_DNA"/>
</dbReference>
<dbReference type="OMA" id="QGCTIRD"/>
<dbReference type="GO" id="GO:0006383">
    <property type="term" value="P:transcription by RNA polymerase III"/>
    <property type="evidence" value="ECO:0007669"/>
    <property type="project" value="UniProtKB-UniRule"/>
</dbReference>
<evidence type="ECO:0000256" key="6">
    <source>
        <dbReference type="PIRNR" id="PIRNR028763"/>
    </source>
</evidence>
<evidence type="ECO:0000313" key="7">
    <source>
        <dbReference type="EMBL" id="ELR21595.1"/>
    </source>
</evidence>
<comment type="similarity">
    <text evidence="2 6">Belongs to the eukaryotic RPC34/RPC39 RNA polymerase subunit family.</text>
</comment>
<dbReference type="STRING" id="1257118.L8H8X0"/>
<keyword evidence="5 6" id="KW-0539">Nucleus</keyword>
<dbReference type="FunFam" id="1.10.10.10:FF:000116">
    <property type="entry name" value="DNA-directed RNA polymerase III subunit RPC6"/>
    <property type="match status" value="1"/>
</dbReference>
<dbReference type="AlphaFoldDB" id="L8H8X0"/>
<keyword evidence="8" id="KW-1185">Reference proteome</keyword>
<evidence type="ECO:0000256" key="1">
    <source>
        <dbReference type="ARBA" id="ARBA00004123"/>
    </source>
</evidence>
<dbReference type="KEGG" id="acan:ACA1_228660"/>
<dbReference type="PIRSF" id="PIRSF028763">
    <property type="entry name" value="RNA_pol_Rpc34"/>
    <property type="match status" value="1"/>
</dbReference>
<proteinExistence type="inferred from homology"/>
<dbReference type="OrthoDB" id="613763at2759"/>
<organism evidence="7 8">
    <name type="scientific">Acanthamoeba castellanii (strain ATCC 30010 / Neff)</name>
    <dbReference type="NCBI Taxonomy" id="1257118"/>
    <lineage>
        <taxon>Eukaryota</taxon>
        <taxon>Amoebozoa</taxon>
        <taxon>Discosea</taxon>
        <taxon>Longamoebia</taxon>
        <taxon>Centramoebida</taxon>
        <taxon>Acanthamoebidae</taxon>
        <taxon>Acanthamoeba</taxon>
    </lineage>
</organism>
<dbReference type="Gene3D" id="1.10.10.10">
    <property type="entry name" value="Winged helix-like DNA-binding domain superfamily/Winged helix DNA-binding domain"/>
    <property type="match status" value="1"/>
</dbReference>
<name>L8H8X0_ACACF</name>
<dbReference type="GeneID" id="14922498"/>
<evidence type="ECO:0000313" key="8">
    <source>
        <dbReference type="Proteomes" id="UP000011083"/>
    </source>
</evidence>
<dbReference type="GO" id="GO:0005666">
    <property type="term" value="C:RNA polymerase III complex"/>
    <property type="evidence" value="ECO:0007669"/>
    <property type="project" value="UniProtKB-UniRule"/>
</dbReference>
<evidence type="ECO:0000256" key="3">
    <source>
        <dbReference type="ARBA" id="ARBA00022478"/>
    </source>
</evidence>
<dbReference type="GO" id="GO:0005737">
    <property type="term" value="C:cytoplasm"/>
    <property type="evidence" value="ECO:0007669"/>
    <property type="project" value="UniProtKB-ARBA"/>
</dbReference>